<comment type="cofactor">
    <cofactor evidence="11">
        <name>[4Fe-4S] cluster</name>
        <dbReference type="ChEBI" id="CHEBI:49883"/>
    </cofactor>
    <text evidence="11">Binds 1 [4Fe-4S] cluster per subunit. Following nitrosylation of the [4Fe-4S] cluster binds 1 [4Fe-8(NO)] cluster per subunit.</text>
</comment>
<dbReference type="RefSeq" id="WP_345042375.1">
    <property type="nucleotide sequence ID" value="NZ_BAABBA010000014.1"/>
</dbReference>
<keyword evidence="7 11" id="KW-0805">Transcription regulation</keyword>
<evidence type="ECO:0000256" key="11">
    <source>
        <dbReference type="HAMAP-Rule" id="MF_01479"/>
    </source>
</evidence>
<keyword evidence="3 11" id="KW-0004">4Fe-4S</keyword>
<evidence type="ECO:0000256" key="5">
    <source>
        <dbReference type="ARBA" id="ARBA00023004"/>
    </source>
</evidence>
<keyword evidence="9 11" id="KW-1015">Disulfide bond</keyword>
<evidence type="ECO:0000259" key="12">
    <source>
        <dbReference type="PROSITE" id="PS51674"/>
    </source>
</evidence>
<keyword evidence="6 11" id="KW-0411">Iron-sulfur</keyword>
<keyword evidence="10 11" id="KW-0804">Transcription</keyword>
<dbReference type="HAMAP" id="MF_01479">
    <property type="entry name" value="WhiB"/>
    <property type="match status" value="1"/>
</dbReference>
<keyword evidence="4 11" id="KW-0479">Metal-binding</keyword>
<comment type="subcellular location">
    <subcellularLocation>
        <location evidence="1 11">Cytoplasm</location>
    </subcellularLocation>
</comment>
<comment type="similarity">
    <text evidence="2 11">Belongs to the WhiB family.</text>
</comment>
<dbReference type="PANTHER" id="PTHR38839">
    <property type="entry name" value="TRANSCRIPTIONAL REGULATOR WHID-RELATED"/>
    <property type="match status" value="1"/>
</dbReference>
<feature type="binding site" evidence="11">
    <location>
        <position position="76"/>
    </location>
    <ligand>
        <name>[4Fe-4S] cluster</name>
        <dbReference type="ChEBI" id="CHEBI:49883"/>
    </ligand>
</feature>
<evidence type="ECO:0000256" key="4">
    <source>
        <dbReference type="ARBA" id="ARBA00022723"/>
    </source>
</evidence>
<evidence type="ECO:0000313" key="13">
    <source>
        <dbReference type="EMBL" id="GAA4288444.1"/>
    </source>
</evidence>
<protein>
    <recommendedName>
        <fullName evidence="11">Transcriptional regulator WhiB</fullName>
    </recommendedName>
</protein>
<dbReference type="Proteomes" id="UP001499841">
    <property type="component" value="Unassembled WGS sequence"/>
</dbReference>
<feature type="binding site" evidence="11">
    <location>
        <position position="85"/>
    </location>
    <ligand>
        <name>[4Fe-4S] cluster</name>
        <dbReference type="ChEBI" id="CHEBI:49883"/>
    </ligand>
</feature>
<name>A0ABP8EWT7_9MICO</name>
<keyword evidence="11" id="KW-0963">Cytoplasm</keyword>
<reference evidence="14" key="1">
    <citation type="journal article" date="2019" name="Int. J. Syst. Evol. Microbiol.">
        <title>The Global Catalogue of Microorganisms (GCM) 10K type strain sequencing project: providing services to taxonomists for standard genome sequencing and annotation.</title>
        <authorList>
            <consortium name="The Broad Institute Genomics Platform"/>
            <consortium name="The Broad Institute Genome Sequencing Center for Infectious Disease"/>
            <person name="Wu L."/>
            <person name="Ma J."/>
        </authorList>
    </citation>
    <scope>NUCLEOTIDE SEQUENCE [LARGE SCALE GENOMIC DNA]</scope>
    <source>
        <strain evidence="14">JCM 17459</strain>
    </source>
</reference>
<dbReference type="InterPro" id="IPR003482">
    <property type="entry name" value="Whib"/>
</dbReference>
<keyword evidence="8 11" id="KW-0238">DNA-binding</keyword>
<evidence type="ECO:0000256" key="8">
    <source>
        <dbReference type="ARBA" id="ARBA00023125"/>
    </source>
</evidence>
<accession>A0ABP8EWT7</accession>
<feature type="binding site" evidence="11">
    <location>
        <position position="79"/>
    </location>
    <ligand>
        <name>[4Fe-4S] cluster</name>
        <dbReference type="ChEBI" id="CHEBI:49883"/>
    </ligand>
</feature>
<evidence type="ECO:0000256" key="6">
    <source>
        <dbReference type="ARBA" id="ARBA00023014"/>
    </source>
</evidence>
<evidence type="ECO:0000256" key="10">
    <source>
        <dbReference type="ARBA" id="ARBA00023163"/>
    </source>
</evidence>
<comment type="PTM">
    <text evidence="11">Upon Fe-S cluster removal intramolecular disulfide bonds are formed.</text>
</comment>
<evidence type="ECO:0000256" key="2">
    <source>
        <dbReference type="ARBA" id="ARBA00006597"/>
    </source>
</evidence>
<keyword evidence="14" id="KW-1185">Reference proteome</keyword>
<evidence type="ECO:0000313" key="14">
    <source>
        <dbReference type="Proteomes" id="UP001499841"/>
    </source>
</evidence>
<evidence type="ECO:0000256" key="1">
    <source>
        <dbReference type="ARBA" id="ARBA00004496"/>
    </source>
</evidence>
<gene>
    <name evidence="11" type="primary">whiB</name>
    <name evidence="13" type="ORF">GCM10022262_28040</name>
</gene>
<dbReference type="InterPro" id="IPR034768">
    <property type="entry name" value="4FE4S_WBL"/>
</dbReference>
<dbReference type="PANTHER" id="PTHR38839:SF2">
    <property type="entry name" value="TRANSCRIPTIONAL REGULATOR WHIB7-RELATED"/>
    <property type="match status" value="1"/>
</dbReference>
<dbReference type="Pfam" id="PF02467">
    <property type="entry name" value="Whib"/>
    <property type="match status" value="1"/>
</dbReference>
<dbReference type="EMBL" id="BAABBA010000014">
    <property type="protein sequence ID" value="GAA4288444.1"/>
    <property type="molecule type" value="Genomic_DNA"/>
</dbReference>
<feature type="binding site" evidence="11">
    <location>
        <position position="52"/>
    </location>
    <ligand>
        <name>[4Fe-4S] cluster</name>
        <dbReference type="ChEBI" id="CHEBI:49883"/>
    </ligand>
</feature>
<evidence type="ECO:0000256" key="9">
    <source>
        <dbReference type="ARBA" id="ARBA00023157"/>
    </source>
</evidence>
<proteinExistence type="inferred from homology"/>
<evidence type="ECO:0000256" key="3">
    <source>
        <dbReference type="ARBA" id="ARBA00022485"/>
    </source>
</evidence>
<organism evidence="13 14">
    <name type="scientific">Georgenia daeguensis</name>
    <dbReference type="NCBI Taxonomy" id="908355"/>
    <lineage>
        <taxon>Bacteria</taxon>
        <taxon>Bacillati</taxon>
        <taxon>Actinomycetota</taxon>
        <taxon>Actinomycetes</taxon>
        <taxon>Micrococcales</taxon>
        <taxon>Bogoriellaceae</taxon>
        <taxon>Georgenia</taxon>
    </lineage>
</organism>
<feature type="domain" description="4Fe-4S Wbl-type" evidence="12">
    <location>
        <begin position="51"/>
        <end position="109"/>
    </location>
</feature>
<evidence type="ECO:0000256" key="7">
    <source>
        <dbReference type="ARBA" id="ARBA00023015"/>
    </source>
</evidence>
<sequence length="126" mass="13424">MQLTALLDQISQGSSVTWPEPQSRSVAAPFVGEAGWGVLSTPSRSGAPATPCQSAEDSDLWFAERTADVEAAKALCRECPVREACLAGALERQEPWGVWGGEVFIDGVVVARKRGRGRPRKDEAAA</sequence>
<dbReference type="PROSITE" id="PS51674">
    <property type="entry name" value="4FE4S_WBL"/>
    <property type="match status" value="1"/>
</dbReference>
<comment type="PTM">
    <text evidence="11">The Fe-S cluster can be nitrosylated by nitric oxide (NO).</text>
</comment>
<comment type="caution">
    <text evidence="13">The sequence shown here is derived from an EMBL/GenBank/DDBJ whole genome shotgun (WGS) entry which is preliminary data.</text>
</comment>
<keyword evidence="5 11" id="KW-0408">Iron</keyword>
<comment type="function">
    <text evidence="11">Acts as a transcriptional regulator. Probably redox-responsive. The apo- but not holo-form probably binds DNA.</text>
</comment>